<proteinExistence type="predicted"/>
<accession>A0A7W5E2D5</accession>
<reference evidence="1 2" key="1">
    <citation type="submission" date="2020-08" db="EMBL/GenBank/DDBJ databases">
        <title>Genomic Encyclopedia of Type Strains, Phase III (KMG-III): the genomes of soil and plant-associated and newly described type strains.</title>
        <authorList>
            <person name="Whitman W."/>
        </authorList>
    </citation>
    <scope>NUCLEOTIDE SEQUENCE [LARGE SCALE GENOMIC DNA]</scope>
    <source>
        <strain evidence="1 2">CECT 8075</strain>
    </source>
</reference>
<dbReference type="AlphaFoldDB" id="A0A7W5E2D5"/>
<organism evidence="1 2">
    <name type="scientific">Aporhodopirellula rubra</name>
    <dbReference type="NCBI Taxonomy" id="980271"/>
    <lineage>
        <taxon>Bacteria</taxon>
        <taxon>Pseudomonadati</taxon>
        <taxon>Planctomycetota</taxon>
        <taxon>Planctomycetia</taxon>
        <taxon>Pirellulales</taxon>
        <taxon>Pirellulaceae</taxon>
        <taxon>Aporhodopirellula</taxon>
    </lineage>
</organism>
<gene>
    <name evidence="1" type="ORF">FHS27_004774</name>
</gene>
<evidence type="ECO:0000313" key="1">
    <source>
        <dbReference type="EMBL" id="MBB3208940.1"/>
    </source>
</evidence>
<dbReference type="Proteomes" id="UP000536179">
    <property type="component" value="Unassembled WGS sequence"/>
</dbReference>
<sequence length="58" mass="6497">MRAAPSSATQPAFLGECRLRLFAPHRWTSVEHTWIEKGMGMETLDDLLTLIGLVSAWP</sequence>
<comment type="caution">
    <text evidence="1">The sequence shown here is derived from an EMBL/GenBank/DDBJ whole genome shotgun (WGS) entry which is preliminary data.</text>
</comment>
<dbReference type="EMBL" id="JACHXU010000019">
    <property type="protein sequence ID" value="MBB3208940.1"/>
    <property type="molecule type" value="Genomic_DNA"/>
</dbReference>
<protein>
    <submittedName>
        <fullName evidence="1">Uncharacterized protein</fullName>
    </submittedName>
</protein>
<name>A0A7W5E2D5_9BACT</name>
<keyword evidence="2" id="KW-1185">Reference proteome</keyword>
<evidence type="ECO:0000313" key="2">
    <source>
        <dbReference type="Proteomes" id="UP000536179"/>
    </source>
</evidence>